<name>A0A7M4DHP5_9MICO</name>
<reference evidence="2 3" key="1">
    <citation type="submission" date="2019-11" db="EMBL/GenBank/DDBJ databases">
        <authorList>
            <person name="Criscuolo A."/>
        </authorList>
    </citation>
    <scope>NUCLEOTIDE SEQUENCE [LARGE SCALE GENOMIC DNA]</scope>
    <source>
        <strain evidence="2">CIP111667</strain>
    </source>
</reference>
<keyword evidence="2" id="KW-0670">Pyruvate</keyword>
<sequence length="234" mass="24993">MPTPLPTLTAELRDQWDLLRSRLDDLDDDVLAEPSAVAGWSVAELVAHLGRAMAVFSSCEPQPGDVEPLPLEEYVRGYAMGADEISRGTKALAAELGDDLLPRLDELAEAAFDRLAALTESGPDAVVLARRGPITVRDLVLTRIIELVAHGYDLATDLPAPVPVDAGARKIAAQALLDALNRVSGYDLQVGDEAAWIKAATGRITWPDAVAAAALRPEYLSDGLPDVSRFLPLI</sequence>
<dbReference type="InterPro" id="IPR024344">
    <property type="entry name" value="MDMPI_metal-binding"/>
</dbReference>
<feature type="domain" description="Mycothiol-dependent maleylpyruvate isomerase metal-binding" evidence="1">
    <location>
        <begin position="12"/>
        <end position="155"/>
    </location>
</feature>
<dbReference type="InterPro" id="IPR017517">
    <property type="entry name" value="Maleyloyr_isom"/>
</dbReference>
<dbReference type="RefSeq" id="WP_156740461.1">
    <property type="nucleotide sequence ID" value="NZ_CACRYJ010000022.1"/>
</dbReference>
<dbReference type="Pfam" id="PF11716">
    <property type="entry name" value="MDMPI_N"/>
    <property type="match status" value="1"/>
</dbReference>
<evidence type="ECO:0000259" key="1">
    <source>
        <dbReference type="Pfam" id="PF11716"/>
    </source>
</evidence>
<dbReference type="SUPFAM" id="SSF109854">
    <property type="entry name" value="DinB/YfiT-like putative metalloenzymes"/>
    <property type="match status" value="1"/>
</dbReference>
<gene>
    <name evidence="2" type="ORF">HALOF300_01644</name>
</gene>
<dbReference type="InterPro" id="IPR034660">
    <property type="entry name" value="DinB/YfiT-like"/>
</dbReference>
<dbReference type="NCBIfam" id="TIGR03083">
    <property type="entry name" value="maleylpyruvate isomerase family mycothiol-dependent enzyme"/>
    <property type="match status" value="1"/>
</dbReference>
<proteinExistence type="predicted"/>
<evidence type="ECO:0000313" key="2">
    <source>
        <dbReference type="EMBL" id="VZO36438.1"/>
    </source>
</evidence>
<dbReference type="GO" id="GO:0016853">
    <property type="term" value="F:isomerase activity"/>
    <property type="evidence" value="ECO:0007669"/>
    <property type="project" value="UniProtKB-KW"/>
</dbReference>
<keyword evidence="2" id="KW-0413">Isomerase</keyword>
<dbReference type="AlphaFoldDB" id="A0A7M4DHP5"/>
<accession>A0A7M4DHP5</accession>
<organism evidence="2 3">
    <name type="scientific">Occultella aeris</name>
    <dbReference type="NCBI Taxonomy" id="2761496"/>
    <lineage>
        <taxon>Bacteria</taxon>
        <taxon>Bacillati</taxon>
        <taxon>Actinomycetota</taxon>
        <taxon>Actinomycetes</taxon>
        <taxon>Micrococcales</taxon>
        <taxon>Ruaniaceae</taxon>
        <taxon>Occultella</taxon>
    </lineage>
</organism>
<dbReference type="EMBL" id="CACRYJ010000022">
    <property type="protein sequence ID" value="VZO36438.1"/>
    <property type="molecule type" value="Genomic_DNA"/>
</dbReference>
<dbReference type="Gene3D" id="1.20.120.450">
    <property type="entry name" value="dinb family like domain"/>
    <property type="match status" value="1"/>
</dbReference>
<protein>
    <submittedName>
        <fullName evidence="2">Mycothiol-dependent maleylpyruvate isomerase</fullName>
    </submittedName>
</protein>
<comment type="caution">
    <text evidence="2">The sequence shown here is derived from an EMBL/GenBank/DDBJ whole genome shotgun (WGS) entry which is preliminary data.</text>
</comment>
<keyword evidence="3" id="KW-1185">Reference proteome</keyword>
<evidence type="ECO:0000313" key="3">
    <source>
        <dbReference type="Proteomes" id="UP000419743"/>
    </source>
</evidence>
<dbReference type="GO" id="GO:0046872">
    <property type="term" value="F:metal ion binding"/>
    <property type="evidence" value="ECO:0007669"/>
    <property type="project" value="InterPro"/>
</dbReference>
<dbReference type="Proteomes" id="UP000419743">
    <property type="component" value="Unassembled WGS sequence"/>
</dbReference>